<dbReference type="Proteomes" id="UP000069030">
    <property type="component" value="Chromosome"/>
</dbReference>
<dbReference type="PROSITE" id="PS51257">
    <property type="entry name" value="PROKAR_LIPOPROTEIN"/>
    <property type="match status" value="1"/>
</dbReference>
<dbReference type="GeneID" id="66974564"/>
<accession>A0A0S7E6X7</accession>
<dbReference type="AlphaFoldDB" id="A0A0S7E6X7"/>
<protein>
    <submittedName>
        <fullName evidence="1">Uncharacterized protein</fullName>
    </submittedName>
</protein>
<dbReference type="RefSeq" id="WP_006257583.1">
    <property type="nucleotide sequence ID" value="NZ_BCMQ01000001.1"/>
</dbReference>
<dbReference type="KEGG" id="mod:AS202_07120"/>
<evidence type="ECO:0000313" key="1">
    <source>
        <dbReference type="EMBL" id="ALU25924.1"/>
    </source>
</evidence>
<gene>
    <name evidence="1" type="ORF">AS202_07120</name>
</gene>
<name>A0A0S7E6X7_9FLAO</name>
<evidence type="ECO:0000313" key="2">
    <source>
        <dbReference type="Proteomes" id="UP000069030"/>
    </source>
</evidence>
<proteinExistence type="predicted"/>
<dbReference type="EMBL" id="CP013690">
    <property type="protein sequence ID" value="ALU25924.1"/>
    <property type="molecule type" value="Genomic_DNA"/>
</dbReference>
<reference evidence="1 2" key="1">
    <citation type="journal article" date="2016" name="J. Zhejiang Univ. Sci. B">
        <title>Antibiotic resistance mechanisms of Myroides sp.</title>
        <authorList>
            <person name="Hu S."/>
            <person name="Yuan S."/>
            <person name="Qu H."/>
            <person name="Jiang T."/>
            <person name="Zhou Y."/>
            <person name="Wang M."/>
            <person name="Ming D."/>
        </authorList>
    </citation>
    <scope>NUCLEOTIDE SEQUENCE [LARGE SCALE GENOMIC DNA]</scope>
    <source>
        <strain evidence="1 2">PR63039</strain>
    </source>
</reference>
<sequence>MIRNITFFTYLLVAISISSCSSDNTTENNKTITVLESYKKITTENNNILISEITFEYNKNGNVIKHYTVDYFKKKGYEKLFYLNKSETNYTYNTSNKLLHLIEKDSLGKIKEDDALVYNDKGILTKVLSNKYSNSNYEYKTNSNNQIYYVYPIASENKSNIEYLYDTKGNVTSVKLEGSTLPREEFTYDEAYNPFKDMPLNLSVLEYRTAFSPIRYNYTPSNNIKTYKGVFYPIETKEYQYNKDNYPTYTKKINHNEYITEEFFNYKALTVEK</sequence>
<organism evidence="1 2">
    <name type="scientific">Myroides odoratimimus</name>
    <dbReference type="NCBI Taxonomy" id="76832"/>
    <lineage>
        <taxon>Bacteria</taxon>
        <taxon>Pseudomonadati</taxon>
        <taxon>Bacteroidota</taxon>
        <taxon>Flavobacteriia</taxon>
        <taxon>Flavobacteriales</taxon>
        <taxon>Flavobacteriaceae</taxon>
        <taxon>Myroides</taxon>
    </lineage>
</organism>